<dbReference type="Gene3D" id="1.10.3210.10">
    <property type="entry name" value="Hypothetical protein af1432"/>
    <property type="match status" value="1"/>
</dbReference>
<dbReference type="AlphaFoldDB" id="A0A831RIH7"/>
<dbReference type="InterPro" id="IPR013976">
    <property type="entry name" value="HDOD"/>
</dbReference>
<reference evidence="2" key="1">
    <citation type="journal article" date="2020" name="mSystems">
        <title>Genome- and Community-Level Interaction Insights into Carbon Utilization and Element Cycling Functions of Hydrothermarchaeota in Hydrothermal Sediment.</title>
        <authorList>
            <person name="Zhou Z."/>
            <person name="Liu Y."/>
            <person name="Xu W."/>
            <person name="Pan J."/>
            <person name="Luo Z.H."/>
            <person name="Li M."/>
        </authorList>
    </citation>
    <scope>NUCLEOTIDE SEQUENCE [LARGE SCALE GENOMIC DNA]</scope>
    <source>
        <strain evidence="2">HyVt-443</strain>
    </source>
</reference>
<evidence type="ECO:0000313" key="2">
    <source>
        <dbReference type="EMBL" id="HEB95832.1"/>
    </source>
</evidence>
<dbReference type="PANTHER" id="PTHR33525">
    <property type="match status" value="1"/>
</dbReference>
<sequence length="274" mass="30452">MITQEAFASELEQAIQQNHITLPTLPEVALRVRDAVERDDATAAKIAEMVTTDAALSARLLQVANSPLYRGRVPIESVQMAVTRLGNKLVRSLVVSLAMKQIFQATSDTLDRRLRALWEESVQIAAISRVLVQTLPHLDREQAMLAGLIHNIGSLPILTMAESYPELLSNPQQLDSYVKALNPRIGGMILRTWGFSDNLVKVAEHYRDYDYDSGDRADYVDVVQVARLQTLGDDGIGDWSTIPAFRKLGLEPEVEVIEIEGVAEDVDEMKAIFL</sequence>
<feature type="domain" description="HDOD" evidence="1">
    <location>
        <begin position="22"/>
        <end position="209"/>
    </location>
</feature>
<dbReference type="PROSITE" id="PS51833">
    <property type="entry name" value="HDOD"/>
    <property type="match status" value="1"/>
</dbReference>
<accession>A0A831RIH7</accession>
<evidence type="ECO:0000259" key="1">
    <source>
        <dbReference type="PROSITE" id="PS51833"/>
    </source>
</evidence>
<name>A0A831RIH7_9GAMM</name>
<dbReference type="SUPFAM" id="SSF109604">
    <property type="entry name" value="HD-domain/PDEase-like"/>
    <property type="match status" value="1"/>
</dbReference>
<proteinExistence type="predicted"/>
<dbReference type="Pfam" id="PF08668">
    <property type="entry name" value="HDOD"/>
    <property type="match status" value="1"/>
</dbReference>
<gene>
    <name evidence="2" type="ORF">ENI96_05315</name>
</gene>
<dbReference type="PANTHER" id="PTHR33525:SF3">
    <property type="entry name" value="RIBONUCLEASE Y"/>
    <property type="match status" value="1"/>
</dbReference>
<dbReference type="InterPro" id="IPR052340">
    <property type="entry name" value="RNase_Y/CdgJ"/>
</dbReference>
<comment type="caution">
    <text evidence="2">The sequence shown here is derived from an EMBL/GenBank/DDBJ whole genome shotgun (WGS) entry which is preliminary data.</text>
</comment>
<protein>
    <submittedName>
        <fullName evidence="2">HDOD domain-containing protein</fullName>
    </submittedName>
</protein>
<dbReference type="Proteomes" id="UP000886251">
    <property type="component" value="Unassembled WGS sequence"/>
</dbReference>
<dbReference type="EMBL" id="DRKP01000060">
    <property type="protein sequence ID" value="HEB95832.1"/>
    <property type="molecule type" value="Genomic_DNA"/>
</dbReference>
<organism evidence="2">
    <name type="scientific">Sedimenticola thiotaurini</name>
    <dbReference type="NCBI Taxonomy" id="1543721"/>
    <lineage>
        <taxon>Bacteria</taxon>
        <taxon>Pseudomonadati</taxon>
        <taxon>Pseudomonadota</taxon>
        <taxon>Gammaproteobacteria</taxon>
        <taxon>Chromatiales</taxon>
        <taxon>Sedimenticolaceae</taxon>
        <taxon>Sedimenticola</taxon>
    </lineage>
</organism>